<organism evidence="1 2">
    <name type="scientific">Cucurbita argyrosperma subsp. sororia</name>
    <dbReference type="NCBI Taxonomy" id="37648"/>
    <lineage>
        <taxon>Eukaryota</taxon>
        <taxon>Viridiplantae</taxon>
        <taxon>Streptophyta</taxon>
        <taxon>Embryophyta</taxon>
        <taxon>Tracheophyta</taxon>
        <taxon>Spermatophyta</taxon>
        <taxon>Magnoliopsida</taxon>
        <taxon>eudicotyledons</taxon>
        <taxon>Gunneridae</taxon>
        <taxon>Pentapetalae</taxon>
        <taxon>rosids</taxon>
        <taxon>fabids</taxon>
        <taxon>Cucurbitales</taxon>
        <taxon>Cucurbitaceae</taxon>
        <taxon>Cucurbiteae</taxon>
        <taxon>Cucurbita</taxon>
    </lineage>
</organism>
<protein>
    <submittedName>
        <fullName evidence="1">Proteasome subunit beta type-3-B</fullName>
    </submittedName>
</protein>
<gene>
    <name evidence="1" type="primary">PBC2</name>
    <name evidence="1" type="ORF">SDJN03_07347</name>
</gene>
<dbReference type="InterPro" id="IPR023333">
    <property type="entry name" value="Proteasome_suB-type"/>
</dbReference>
<keyword evidence="1" id="KW-0647">Proteasome</keyword>
<dbReference type="InterPro" id="IPR001353">
    <property type="entry name" value="Proteasome_sua/b"/>
</dbReference>
<dbReference type="Proteomes" id="UP000685013">
    <property type="component" value="Chromosome 4"/>
</dbReference>
<dbReference type="PANTHER" id="PTHR32194:SF10">
    <property type="entry name" value="PROTEASOME SUBUNIT BETA TYPE-3"/>
    <property type="match status" value="1"/>
</dbReference>
<sequence>MSMIVGKARVADLIPIFEYNGSAVVAMIFLGLSSLGTDAQTLYQRLVYQHKLHQLREERDMKPETFASLVSARLYEKRLDID</sequence>
<dbReference type="GO" id="GO:0005839">
    <property type="term" value="C:proteasome core complex"/>
    <property type="evidence" value="ECO:0007669"/>
    <property type="project" value="InterPro"/>
</dbReference>
<dbReference type="GO" id="GO:0005737">
    <property type="term" value="C:cytoplasm"/>
    <property type="evidence" value="ECO:0007669"/>
    <property type="project" value="TreeGrafter"/>
</dbReference>
<comment type="caution">
    <text evidence="1">The sequence shown here is derived from an EMBL/GenBank/DDBJ whole genome shotgun (WGS) entry which is preliminary data.</text>
</comment>
<evidence type="ECO:0000313" key="1">
    <source>
        <dbReference type="EMBL" id="KAG6602114.1"/>
    </source>
</evidence>
<accession>A0AAV6NVM9</accession>
<keyword evidence="2" id="KW-1185">Reference proteome</keyword>
<name>A0AAV6NVM9_9ROSI</name>
<dbReference type="Pfam" id="PF00227">
    <property type="entry name" value="Proteasome"/>
    <property type="match status" value="1"/>
</dbReference>
<dbReference type="GO" id="GO:0051603">
    <property type="term" value="P:proteolysis involved in protein catabolic process"/>
    <property type="evidence" value="ECO:0007669"/>
    <property type="project" value="InterPro"/>
</dbReference>
<evidence type="ECO:0000313" key="2">
    <source>
        <dbReference type="Proteomes" id="UP000685013"/>
    </source>
</evidence>
<proteinExistence type="predicted"/>
<dbReference type="EMBL" id="JAGKQH010000004">
    <property type="protein sequence ID" value="KAG6602114.1"/>
    <property type="molecule type" value="Genomic_DNA"/>
</dbReference>
<dbReference type="PANTHER" id="PTHR32194">
    <property type="entry name" value="METALLOPROTEASE TLDD"/>
    <property type="match status" value="1"/>
</dbReference>
<reference evidence="1 2" key="1">
    <citation type="journal article" date="2021" name="Hortic Res">
        <title>The domestication of Cucurbita argyrosperma as revealed by the genome of its wild relative.</title>
        <authorList>
            <person name="Barrera-Redondo J."/>
            <person name="Sanchez-de la Vega G."/>
            <person name="Aguirre-Liguori J.A."/>
            <person name="Castellanos-Morales G."/>
            <person name="Gutierrez-Guerrero Y.T."/>
            <person name="Aguirre-Dugua X."/>
            <person name="Aguirre-Planter E."/>
            <person name="Tenaillon M.I."/>
            <person name="Lira-Saade R."/>
            <person name="Eguiarte L.E."/>
        </authorList>
    </citation>
    <scope>NUCLEOTIDE SEQUENCE [LARGE SCALE GENOMIC DNA]</scope>
    <source>
        <strain evidence="1">JBR-2021</strain>
    </source>
</reference>
<feature type="non-terminal residue" evidence="1">
    <location>
        <position position="1"/>
    </location>
</feature>
<dbReference type="AlphaFoldDB" id="A0AAV6NVM9"/>